<organism evidence="2 3">
    <name type="scientific">Methylomonas methanica</name>
    <dbReference type="NCBI Taxonomy" id="421"/>
    <lineage>
        <taxon>Bacteria</taxon>
        <taxon>Pseudomonadati</taxon>
        <taxon>Pseudomonadota</taxon>
        <taxon>Gammaproteobacteria</taxon>
        <taxon>Methylococcales</taxon>
        <taxon>Methylococcaceae</taxon>
        <taxon>Methylomonas</taxon>
    </lineage>
</organism>
<keyword evidence="1" id="KW-0812">Transmembrane</keyword>
<dbReference type="Proteomes" id="UP000077763">
    <property type="component" value="Unassembled WGS sequence"/>
</dbReference>
<evidence type="ECO:0000256" key="1">
    <source>
        <dbReference type="SAM" id="Phobius"/>
    </source>
</evidence>
<evidence type="ECO:0000313" key="2">
    <source>
        <dbReference type="EMBL" id="OAI03815.1"/>
    </source>
</evidence>
<feature type="transmembrane region" description="Helical" evidence="1">
    <location>
        <begin position="127"/>
        <end position="148"/>
    </location>
</feature>
<name>A0A177MEQ9_METMH</name>
<comment type="caution">
    <text evidence="2">The sequence shown here is derived from an EMBL/GenBank/DDBJ whole genome shotgun (WGS) entry which is preliminary data.</text>
</comment>
<evidence type="ECO:0000313" key="3">
    <source>
        <dbReference type="Proteomes" id="UP000077763"/>
    </source>
</evidence>
<protein>
    <submittedName>
        <fullName evidence="2">Uncharacterized protein</fullName>
    </submittedName>
</protein>
<feature type="transmembrane region" description="Helical" evidence="1">
    <location>
        <begin position="46"/>
        <end position="74"/>
    </location>
</feature>
<proteinExistence type="predicted"/>
<keyword evidence="1" id="KW-0472">Membrane</keyword>
<sequence>MRNTIAIFGFLGPLIGSFVFVGTIALQQAELQGLSLTEAAGKLGSGIFWTLAFGLLGIPLSIFFGAIPGSISGYVYWSISRKLALSNISAFKRFLFSSAISSFVTSLAVFLFYLYNHYYHGLQASFYVAWWFYAWPATIAGGICGLIAKYDGSRPY</sequence>
<gene>
    <name evidence="2" type="ORF">A1353_14245</name>
</gene>
<dbReference type="EMBL" id="LUUH01000053">
    <property type="protein sequence ID" value="OAI03815.1"/>
    <property type="molecule type" value="Genomic_DNA"/>
</dbReference>
<keyword evidence="1" id="KW-1133">Transmembrane helix</keyword>
<dbReference type="RefSeq" id="WP_064036856.1">
    <property type="nucleotide sequence ID" value="NZ_LUUH01000053.1"/>
</dbReference>
<accession>A0A177MEQ9</accession>
<dbReference type="AlphaFoldDB" id="A0A177MEQ9"/>
<feature type="transmembrane region" description="Helical" evidence="1">
    <location>
        <begin position="94"/>
        <end position="115"/>
    </location>
</feature>
<reference evidence="2 3" key="1">
    <citation type="submission" date="2016-03" db="EMBL/GenBank/DDBJ databases">
        <authorList>
            <person name="Ploux O."/>
        </authorList>
    </citation>
    <scope>NUCLEOTIDE SEQUENCE [LARGE SCALE GENOMIC DNA]</scope>
    <source>
        <strain evidence="2 3">R-45371</strain>
    </source>
</reference>
<feature type="transmembrane region" description="Helical" evidence="1">
    <location>
        <begin position="7"/>
        <end position="26"/>
    </location>
</feature>